<dbReference type="EMBL" id="JACNJZ010000058">
    <property type="protein sequence ID" value="MBC8316864.1"/>
    <property type="molecule type" value="Genomic_DNA"/>
</dbReference>
<sequence>MFLRVLRELVVRKAYFFTADRVRFYYVDCWKRSESEIADKDCGQNAGSIGAESVIFSVD</sequence>
<gene>
    <name evidence="1" type="ORF">H8E41_03095</name>
</gene>
<evidence type="ECO:0000313" key="1">
    <source>
        <dbReference type="EMBL" id="MBC8316864.1"/>
    </source>
</evidence>
<dbReference type="Proteomes" id="UP000614424">
    <property type="component" value="Unassembled WGS sequence"/>
</dbReference>
<accession>A0A8J6TBC9</accession>
<evidence type="ECO:0000313" key="2">
    <source>
        <dbReference type="Proteomes" id="UP000614424"/>
    </source>
</evidence>
<comment type="caution">
    <text evidence="1">The sequence shown here is derived from an EMBL/GenBank/DDBJ whole genome shotgun (WGS) entry which is preliminary data.</text>
</comment>
<protein>
    <submittedName>
        <fullName evidence="1">Uncharacterized protein</fullName>
    </submittedName>
</protein>
<name>A0A8J6TBC9_9BACT</name>
<reference evidence="1 2" key="1">
    <citation type="submission" date="2020-08" db="EMBL/GenBank/DDBJ databases">
        <title>Bridging the membrane lipid divide: bacteria of the FCB group superphylum have the potential to synthesize archaeal ether lipids.</title>
        <authorList>
            <person name="Villanueva L."/>
            <person name="Von Meijenfeldt F.A.B."/>
            <person name="Westbye A.B."/>
            <person name="Yadav S."/>
            <person name="Hopmans E.C."/>
            <person name="Dutilh B.E."/>
            <person name="Sinninghe Damste J.S."/>
        </authorList>
    </citation>
    <scope>NUCLEOTIDE SEQUENCE [LARGE SCALE GENOMIC DNA]</scope>
    <source>
        <strain evidence="1">NIOZ-UU47</strain>
    </source>
</reference>
<dbReference type="AlphaFoldDB" id="A0A8J6TBC9"/>
<organism evidence="1 2">
    <name type="scientific">Candidatus Desulfobia pelagia</name>
    <dbReference type="NCBI Taxonomy" id="2841692"/>
    <lineage>
        <taxon>Bacteria</taxon>
        <taxon>Pseudomonadati</taxon>
        <taxon>Thermodesulfobacteriota</taxon>
        <taxon>Desulfobulbia</taxon>
        <taxon>Desulfobulbales</taxon>
        <taxon>Desulfobulbaceae</taxon>
        <taxon>Candidatus Desulfobia</taxon>
    </lineage>
</organism>
<proteinExistence type="predicted"/>